<proteinExistence type="predicted"/>
<evidence type="ECO:0000313" key="1">
    <source>
        <dbReference type="EMBL" id="NKE69894.1"/>
    </source>
</evidence>
<dbReference type="RefSeq" id="WP_168058177.1">
    <property type="nucleotide sequence ID" value="NZ_VTOW01000001.1"/>
</dbReference>
<gene>
    <name evidence="1" type="ORF">MNODULE_03920</name>
</gene>
<dbReference type="AlphaFoldDB" id="A0A7X6IA16"/>
<dbReference type="EMBL" id="VTOW01000001">
    <property type="protein sequence ID" value="NKE69894.1"/>
    <property type="molecule type" value="Genomic_DNA"/>
</dbReference>
<accession>A0A7X6IA16</accession>
<organism evidence="1 2">
    <name type="scientific">Candidatus Manganitrophus noduliformans</name>
    <dbReference type="NCBI Taxonomy" id="2606439"/>
    <lineage>
        <taxon>Bacteria</taxon>
        <taxon>Pseudomonadati</taxon>
        <taxon>Nitrospirota</taxon>
        <taxon>Nitrospiria</taxon>
        <taxon>Candidatus Troglogloeales</taxon>
        <taxon>Candidatus Manganitrophaceae</taxon>
        <taxon>Candidatus Manganitrophus</taxon>
    </lineage>
</organism>
<sequence length="151" mass="15752">MSGRVTHEIDLEKPLIRGVELTPDAAELNKFNLLTGEKVVKAVTGEINFNVASPFDVSLGVIPKGAIIIETIVNVITVFNAGTTNVLVVGKAGTANELVAEGDVNEASATLQRVAKNIAALAADTEYLANYTQTGGAATTGKARVTIVYLI</sequence>
<protein>
    <submittedName>
        <fullName evidence="1">Uncharacterized protein</fullName>
    </submittedName>
</protein>
<dbReference type="Proteomes" id="UP000534783">
    <property type="component" value="Unassembled WGS sequence"/>
</dbReference>
<keyword evidence="2" id="KW-1185">Reference proteome</keyword>
<comment type="caution">
    <text evidence="1">The sequence shown here is derived from an EMBL/GenBank/DDBJ whole genome shotgun (WGS) entry which is preliminary data.</text>
</comment>
<evidence type="ECO:0000313" key="2">
    <source>
        <dbReference type="Proteomes" id="UP000534783"/>
    </source>
</evidence>
<reference evidence="1 2" key="1">
    <citation type="journal article" date="2020" name="Nature">
        <title>Bacterial chemolithoautotrophy via manganese oxidation.</title>
        <authorList>
            <person name="Yu H."/>
            <person name="Leadbetter J.R."/>
        </authorList>
    </citation>
    <scope>NUCLEOTIDE SEQUENCE [LARGE SCALE GENOMIC DNA]</scope>
    <source>
        <strain evidence="1 2">Mn-1</strain>
    </source>
</reference>
<name>A0A7X6IA16_9BACT</name>